<dbReference type="EMBL" id="FSRL01000001">
    <property type="protein sequence ID" value="SIN88161.1"/>
    <property type="molecule type" value="Genomic_DNA"/>
</dbReference>
<dbReference type="InterPro" id="IPR036237">
    <property type="entry name" value="Xyl_isomerase-like_sf"/>
</dbReference>
<evidence type="ECO:0000259" key="1">
    <source>
        <dbReference type="Pfam" id="PF01261"/>
    </source>
</evidence>
<dbReference type="InterPro" id="IPR013022">
    <property type="entry name" value="Xyl_isomerase-like_TIM-brl"/>
</dbReference>
<accession>A0A1N6EYW8</accession>
<organism evidence="2 3">
    <name type="scientific">Vannielia litorea</name>
    <dbReference type="NCBI Taxonomy" id="1217970"/>
    <lineage>
        <taxon>Bacteria</taxon>
        <taxon>Pseudomonadati</taxon>
        <taxon>Pseudomonadota</taxon>
        <taxon>Alphaproteobacteria</taxon>
        <taxon>Rhodobacterales</taxon>
        <taxon>Paracoccaceae</taxon>
        <taxon>Vannielia</taxon>
    </lineage>
</organism>
<feature type="domain" description="Xylose isomerase-like TIM barrel" evidence="1">
    <location>
        <begin position="20"/>
        <end position="219"/>
    </location>
</feature>
<dbReference type="Pfam" id="PF01261">
    <property type="entry name" value="AP_endonuc_2"/>
    <property type="match status" value="1"/>
</dbReference>
<dbReference type="Gene3D" id="3.20.20.150">
    <property type="entry name" value="Divalent-metal-dependent TIM barrel enzymes"/>
    <property type="match status" value="1"/>
</dbReference>
<dbReference type="GO" id="GO:0016853">
    <property type="term" value="F:isomerase activity"/>
    <property type="evidence" value="ECO:0007669"/>
    <property type="project" value="UniProtKB-KW"/>
</dbReference>
<dbReference type="RefSeq" id="WP_074255312.1">
    <property type="nucleotide sequence ID" value="NZ_FSRL01000001.1"/>
</dbReference>
<dbReference type="OrthoDB" id="9815124at2"/>
<name>A0A1N6EYW8_9RHOB</name>
<gene>
    <name evidence="2" type="ORF">SAMN05444002_1217</name>
</gene>
<proteinExistence type="predicted"/>
<reference evidence="3" key="1">
    <citation type="submission" date="2016-11" db="EMBL/GenBank/DDBJ databases">
        <authorList>
            <person name="Varghese N."/>
            <person name="Submissions S."/>
        </authorList>
    </citation>
    <scope>NUCLEOTIDE SEQUENCE [LARGE SCALE GENOMIC DNA]</scope>
    <source>
        <strain evidence="3">DSM 29440</strain>
    </source>
</reference>
<keyword evidence="2" id="KW-0413">Isomerase</keyword>
<sequence length="263" mass="29069">MIRPGLCSVTFRALDAEAVVDLAAQSGVEAIEWGADKHVLPGDADHARRIGDLCRARGIVPASYGSYVRAGTSEAVQNFGPVLDTARALGATNIRVWAGEAKRADAGEAALAGAARELREMARRAADHGVTVSVEYHRKSLTEEAEDTLALLEAADHDNLFSYWQPVPGRGRARWLEELAMLTPHLGDLHVFHWIMTEAGQERRPLGEGIDDWRALFDAWTPAPRWPHPRTGFLEFVREDAESQFHDDIQHLLALCRRPADAR</sequence>
<dbReference type="PANTHER" id="PTHR12110:SF41">
    <property type="entry name" value="INOSOSE DEHYDRATASE"/>
    <property type="match status" value="1"/>
</dbReference>
<dbReference type="InterPro" id="IPR050312">
    <property type="entry name" value="IolE/XylAMocC-like"/>
</dbReference>
<dbReference type="AlphaFoldDB" id="A0A1N6EYW8"/>
<dbReference type="SUPFAM" id="SSF51658">
    <property type="entry name" value="Xylose isomerase-like"/>
    <property type="match status" value="1"/>
</dbReference>
<dbReference type="PANTHER" id="PTHR12110">
    <property type="entry name" value="HYDROXYPYRUVATE ISOMERASE"/>
    <property type="match status" value="1"/>
</dbReference>
<keyword evidence="3" id="KW-1185">Reference proteome</keyword>
<evidence type="ECO:0000313" key="3">
    <source>
        <dbReference type="Proteomes" id="UP000184932"/>
    </source>
</evidence>
<dbReference type="STRING" id="1217970.SAMN05444002_1217"/>
<evidence type="ECO:0000313" key="2">
    <source>
        <dbReference type="EMBL" id="SIN88161.1"/>
    </source>
</evidence>
<dbReference type="Proteomes" id="UP000184932">
    <property type="component" value="Unassembled WGS sequence"/>
</dbReference>
<protein>
    <submittedName>
        <fullName evidence="2">Sugar phosphate isomerase/epimerase</fullName>
    </submittedName>
</protein>